<evidence type="ECO:0000259" key="4">
    <source>
        <dbReference type="Pfam" id="PF00534"/>
    </source>
</evidence>
<feature type="domain" description="Glycosyl transferase family 1" evidence="4">
    <location>
        <begin position="328"/>
        <end position="497"/>
    </location>
</feature>
<dbReference type="SUPFAM" id="SSF53756">
    <property type="entry name" value="UDP-Glycosyltransferase/glycogen phosphorylase"/>
    <property type="match status" value="1"/>
</dbReference>
<dbReference type="PANTHER" id="PTHR12526:SF640">
    <property type="entry name" value="COLANIC ACID BIOSYNTHESIS GLYCOSYLTRANSFERASE WCAL-RELATED"/>
    <property type="match status" value="1"/>
</dbReference>
<dbReference type="GO" id="GO:0016757">
    <property type="term" value="F:glycosyltransferase activity"/>
    <property type="evidence" value="ECO:0007669"/>
    <property type="project" value="UniProtKB-KW"/>
</dbReference>
<keyword evidence="2" id="KW-0328">Glycosyltransferase</keyword>
<gene>
    <name evidence="5" type="ORF">SAMN05216193_10136</name>
</gene>
<dbReference type="GO" id="GO:1901135">
    <property type="term" value="P:carbohydrate derivative metabolic process"/>
    <property type="evidence" value="ECO:0007669"/>
    <property type="project" value="UniProtKB-ARBA"/>
</dbReference>
<sequence>MQRDPVVVVVTLACADETTLRAIAEYVYVQSVDEWLWLVCASDLPADLASDPRIVSFDGNLSDARLSEHCGAADAWLFLDQLPPIHAPQAFEQAWWFFRSHPRIPYAALGEDAGVGRLEARRRPGSGCYWMRGQGGFSRAPNWHLPRGSKHLLMLLPWLEPGGADRCNLDIATRLIAQGWTLTVAATLEAAHRWAPRFRELTDDILVLPSFLAAEASTEFLARLLETRSPDLVLLSNCRFAYESLDLIHRLRPGVPVIDLNHMEEDWEAGGFPGMACRYDAALGRHWVVSQHLQRWMHARGVPMSRIDVLHWFADSCFWRPDQDVRLRLRRQLGIDMRTPVIAYAGRLCQQKRPDLFVRSLRELADKGCDFAALVIGDGELAGQLRSALRREGLTERVHMLGWLDDEGLRQAFQAADLFFLPSESEGIALVLYEAMACGLAVVAADVGGQAELVSPECGHLIAPMTNNLVAAYADALEQLVCNREALRDMGRAARRRIIEKFDTGYFTERLLHLLGEAEWVSVPNARGLDDEASRTAVAQLQWQWNSRRLLAAFGRWKPGQVIANSPPVRRAVKAAFHMKAFGLARTWARHRKQGITDE</sequence>
<evidence type="ECO:0000256" key="3">
    <source>
        <dbReference type="ARBA" id="ARBA00022679"/>
    </source>
</evidence>
<dbReference type="STRING" id="198616.SAMN05216193_10136"/>
<name>A0A1G9YFU4_9PSED</name>
<reference evidence="6" key="1">
    <citation type="submission" date="2016-10" db="EMBL/GenBank/DDBJ databases">
        <authorList>
            <person name="Varghese N."/>
            <person name="Submissions S."/>
        </authorList>
    </citation>
    <scope>NUCLEOTIDE SEQUENCE [LARGE SCALE GENOMIC DNA]</scope>
    <source>
        <strain evidence="6">JCM 21621</strain>
    </source>
</reference>
<dbReference type="Proteomes" id="UP000242957">
    <property type="component" value="Unassembled WGS sequence"/>
</dbReference>
<dbReference type="Pfam" id="PF00534">
    <property type="entry name" value="Glycos_transf_1"/>
    <property type="match status" value="1"/>
</dbReference>
<evidence type="ECO:0000313" key="5">
    <source>
        <dbReference type="EMBL" id="SDN07892.1"/>
    </source>
</evidence>
<dbReference type="AlphaFoldDB" id="A0A1G9YFU4"/>
<comment type="similarity">
    <text evidence="1">Belongs to the glycosyltransferase group 1 family. Glycosyltransferase 4 subfamily.</text>
</comment>
<dbReference type="InterPro" id="IPR001296">
    <property type="entry name" value="Glyco_trans_1"/>
</dbReference>
<evidence type="ECO:0000256" key="2">
    <source>
        <dbReference type="ARBA" id="ARBA00022676"/>
    </source>
</evidence>
<proteinExistence type="inferred from homology"/>
<keyword evidence="3 5" id="KW-0808">Transferase</keyword>
<evidence type="ECO:0000313" key="6">
    <source>
        <dbReference type="Proteomes" id="UP000242957"/>
    </source>
</evidence>
<dbReference type="CDD" id="cd03801">
    <property type="entry name" value="GT4_PimA-like"/>
    <property type="match status" value="1"/>
</dbReference>
<keyword evidence="6" id="KW-1185">Reference proteome</keyword>
<dbReference type="EMBL" id="FNIJ01000001">
    <property type="protein sequence ID" value="SDN07892.1"/>
    <property type="molecule type" value="Genomic_DNA"/>
</dbReference>
<dbReference type="RefSeq" id="WP_169720268.1">
    <property type="nucleotide sequence ID" value="NZ_FNIJ01000001.1"/>
</dbReference>
<evidence type="ECO:0000256" key="1">
    <source>
        <dbReference type="ARBA" id="ARBA00009481"/>
    </source>
</evidence>
<dbReference type="Gene3D" id="3.40.50.2000">
    <property type="entry name" value="Glycogen Phosphorylase B"/>
    <property type="match status" value="2"/>
</dbReference>
<dbReference type="PANTHER" id="PTHR12526">
    <property type="entry name" value="GLYCOSYLTRANSFERASE"/>
    <property type="match status" value="1"/>
</dbReference>
<organism evidence="5 6">
    <name type="scientific">Pseudomonas jinjuensis</name>
    <dbReference type="NCBI Taxonomy" id="198616"/>
    <lineage>
        <taxon>Bacteria</taxon>
        <taxon>Pseudomonadati</taxon>
        <taxon>Pseudomonadota</taxon>
        <taxon>Gammaproteobacteria</taxon>
        <taxon>Pseudomonadales</taxon>
        <taxon>Pseudomonadaceae</taxon>
        <taxon>Pseudomonas</taxon>
    </lineage>
</organism>
<accession>A0A1G9YFU4</accession>
<protein>
    <submittedName>
        <fullName evidence="5">Glycosyltransferase involved in cell wall bisynthesis</fullName>
    </submittedName>
</protein>